<reference evidence="1" key="1">
    <citation type="submission" date="2021-06" db="EMBL/GenBank/DDBJ databases">
        <authorList>
            <person name="Kallberg Y."/>
            <person name="Tangrot J."/>
            <person name="Rosling A."/>
        </authorList>
    </citation>
    <scope>NUCLEOTIDE SEQUENCE</scope>
    <source>
        <strain evidence="1">CL356</strain>
    </source>
</reference>
<keyword evidence="2" id="KW-1185">Reference proteome</keyword>
<sequence length="310" mass="34207">DTFRRERSLTYQSAKRHAVRRAEEKRAKREEDSADAVEKGGRTTSMDPATVKVTLIDLNPFKPIWSVLTRKNNLCILFPSALLFAFQYSVCFTAARTFAAAPYNYDPLHIGLVLLSFGLGNHSFFLFIQLSSIPSPLGNMFGSVLGGRWSDWKYNKLRVANGGHGWPEMRLRSTIAVMIVLPPSVLAFAWTCQKHTHIAGPVVTLFVSGFTVLTLAYIVDANAGRSTAAVASNSSFRGLSGMIASEIAAPLQDSIGDGGLYTMWAGLLVVMELMILVVIWKGKSWREEAEKKERVAAARRSSAEESNETR</sequence>
<proteinExistence type="predicted"/>
<name>A0ACA9N314_9GLOM</name>
<evidence type="ECO:0000313" key="2">
    <source>
        <dbReference type="Proteomes" id="UP000789525"/>
    </source>
</evidence>
<dbReference type="EMBL" id="CAJVPT010017707">
    <property type="protein sequence ID" value="CAG8628397.1"/>
    <property type="molecule type" value="Genomic_DNA"/>
</dbReference>
<comment type="caution">
    <text evidence="1">The sequence shown here is derived from an EMBL/GenBank/DDBJ whole genome shotgun (WGS) entry which is preliminary data.</text>
</comment>
<accession>A0ACA9N314</accession>
<feature type="non-terminal residue" evidence="1">
    <location>
        <position position="1"/>
    </location>
</feature>
<evidence type="ECO:0000313" key="1">
    <source>
        <dbReference type="EMBL" id="CAG8628397.1"/>
    </source>
</evidence>
<gene>
    <name evidence="1" type="ORF">ACOLOM_LOCUS7555</name>
</gene>
<dbReference type="Proteomes" id="UP000789525">
    <property type="component" value="Unassembled WGS sequence"/>
</dbReference>
<organism evidence="1 2">
    <name type="scientific">Acaulospora colombiana</name>
    <dbReference type="NCBI Taxonomy" id="27376"/>
    <lineage>
        <taxon>Eukaryota</taxon>
        <taxon>Fungi</taxon>
        <taxon>Fungi incertae sedis</taxon>
        <taxon>Mucoromycota</taxon>
        <taxon>Glomeromycotina</taxon>
        <taxon>Glomeromycetes</taxon>
        <taxon>Diversisporales</taxon>
        <taxon>Acaulosporaceae</taxon>
        <taxon>Acaulospora</taxon>
    </lineage>
</organism>
<protein>
    <submittedName>
        <fullName evidence="1">1310_t:CDS:1</fullName>
    </submittedName>
</protein>